<reference evidence="5 6" key="1">
    <citation type="submission" date="2018-07" db="EMBL/GenBank/DDBJ databases">
        <title>Genomic Encyclopedia of Type Strains, Phase IV (KMG-IV): sequencing the most valuable type-strain genomes for metagenomic binning, comparative biology and taxonomic classification.</title>
        <authorList>
            <person name="Goeker M."/>
        </authorList>
    </citation>
    <scope>NUCLEOTIDE SEQUENCE [LARGE SCALE GENOMIC DNA]</scope>
    <source>
        <strain evidence="5 6">DSM 4134</strain>
    </source>
</reference>
<evidence type="ECO:0000259" key="4">
    <source>
        <dbReference type="Pfam" id="PF08545"/>
    </source>
</evidence>
<dbReference type="AlphaFoldDB" id="A0A3D9KXH9"/>
<dbReference type="SUPFAM" id="SSF53901">
    <property type="entry name" value="Thiolase-like"/>
    <property type="match status" value="1"/>
</dbReference>
<dbReference type="Pfam" id="PF08545">
    <property type="entry name" value="ACP_syn_III"/>
    <property type="match status" value="1"/>
</dbReference>
<sequence length="328" mass="35333">MNLKITSKSIEGIVTAIPAKKTFNEDIDWLDLRLKDRLISAVGINERRVTSATASLASYATTAAKNLLEKTHTPSTEIGVLVLVTQTGDQQVPNTAISIQSALKLPEACLTLEVNMGCSGFVHGLYTISQLLNGLPNKKGLLITGDFSSRILANEDSGTVPLFSDAVSATLVSQGGDDQWDFVLANQAEGREAIAMQADDGIRPFDGSATLRLDGHKILSFGLKTVVPGLQDFLSQKPTADAYLFHQASKIINDTIRKKLHLPEEKCPESLSKYGNTSSATIPLTMSMNDRLQKSRCNIVLCGFGTGLSWGGAYLNLSPVHHFGICEI</sequence>
<name>A0A3D9KXH9_MARFU</name>
<dbReference type="PANTHER" id="PTHR34069:SF2">
    <property type="entry name" value="BETA-KETOACYL-[ACYL-CARRIER-PROTEIN] SYNTHASE III"/>
    <property type="match status" value="1"/>
</dbReference>
<dbReference type="GO" id="GO:0006633">
    <property type="term" value="P:fatty acid biosynthetic process"/>
    <property type="evidence" value="ECO:0007669"/>
    <property type="project" value="InterPro"/>
</dbReference>
<evidence type="ECO:0000256" key="1">
    <source>
        <dbReference type="ARBA" id="ARBA00022679"/>
    </source>
</evidence>
<evidence type="ECO:0000259" key="3">
    <source>
        <dbReference type="Pfam" id="PF08541"/>
    </source>
</evidence>
<gene>
    <name evidence="5" type="ORF">C7460_13131</name>
</gene>
<accession>A0A3D9KXH9</accession>
<feature type="domain" description="Beta-ketoacyl-[acyl-carrier-protein] synthase III N-terminal" evidence="4">
    <location>
        <begin position="113"/>
        <end position="182"/>
    </location>
</feature>
<keyword evidence="1" id="KW-0808">Transferase</keyword>
<dbReference type="OrthoDB" id="9815506at2"/>
<dbReference type="Proteomes" id="UP000256779">
    <property type="component" value="Unassembled WGS sequence"/>
</dbReference>
<evidence type="ECO:0000313" key="6">
    <source>
        <dbReference type="Proteomes" id="UP000256779"/>
    </source>
</evidence>
<dbReference type="EMBL" id="QREG01000031">
    <property type="protein sequence ID" value="RED92317.1"/>
    <property type="molecule type" value="Genomic_DNA"/>
</dbReference>
<evidence type="ECO:0000313" key="5">
    <source>
        <dbReference type="EMBL" id="RED92317.1"/>
    </source>
</evidence>
<dbReference type="RefSeq" id="WP_115870273.1">
    <property type="nucleotide sequence ID" value="NZ_QREG01000031.1"/>
</dbReference>
<keyword evidence="2" id="KW-0012">Acyltransferase</keyword>
<keyword evidence="6" id="KW-1185">Reference proteome</keyword>
<comment type="caution">
    <text evidence="5">The sequence shown here is derived from an EMBL/GenBank/DDBJ whole genome shotgun (WGS) entry which is preliminary data.</text>
</comment>
<protein>
    <submittedName>
        <fullName evidence="5">3-oxoacyl-[acyl-carrier-protein] synthase-3</fullName>
    </submittedName>
</protein>
<dbReference type="PANTHER" id="PTHR34069">
    <property type="entry name" value="3-OXOACYL-[ACYL-CARRIER-PROTEIN] SYNTHASE 3"/>
    <property type="match status" value="1"/>
</dbReference>
<dbReference type="Gene3D" id="3.40.47.10">
    <property type="match status" value="1"/>
</dbReference>
<dbReference type="InterPro" id="IPR013751">
    <property type="entry name" value="ACP_syn_III_N"/>
</dbReference>
<evidence type="ECO:0000256" key="2">
    <source>
        <dbReference type="ARBA" id="ARBA00023315"/>
    </source>
</evidence>
<dbReference type="GO" id="GO:0044550">
    <property type="term" value="P:secondary metabolite biosynthetic process"/>
    <property type="evidence" value="ECO:0007669"/>
    <property type="project" value="TreeGrafter"/>
</dbReference>
<dbReference type="InterPro" id="IPR013747">
    <property type="entry name" value="ACP_syn_III_C"/>
</dbReference>
<dbReference type="InterPro" id="IPR016039">
    <property type="entry name" value="Thiolase-like"/>
</dbReference>
<feature type="domain" description="Beta-ketoacyl-[acyl-carrier-protein] synthase III C-terminal" evidence="3">
    <location>
        <begin position="241"/>
        <end position="316"/>
    </location>
</feature>
<dbReference type="Pfam" id="PF08541">
    <property type="entry name" value="ACP_syn_III_C"/>
    <property type="match status" value="1"/>
</dbReference>
<dbReference type="GO" id="GO:0004315">
    <property type="term" value="F:3-oxoacyl-[acyl-carrier-protein] synthase activity"/>
    <property type="evidence" value="ECO:0007669"/>
    <property type="project" value="InterPro"/>
</dbReference>
<organism evidence="5 6">
    <name type="scientific">Marinoscillum furvescens DSM 4134</name>
    <dbReference type="NCBI Taxonomy" id="1122208"/>
    <lineage>
        <taxon>Bacteria</taxon>
        <taxon>Pseudomonadati</taxon>
        <taxon>Bacteroidota</taxon>
        <taxon>Cytophagia</taxon>
        <taxon>Cytophagales</taxon>
        <taxon>Reichenbachiellaceae</taxon>
        <taxon>Marinoscillum</taxon>
    </lineage>
</organism>
<proteinExistence type="predicted"/>